<dbReference type="InterPro" id="IPR036866">
    <property type="entry name" value="RibonucZ/Hydroxyglut_hydro"/>
</dbReference>
<reference evidence="3 4" key="1">
    <citation type="submission" date="2024-02" db="EMBL/GenBank/DDBJ databases">
        <title>De novo assembly and annotation of 12 fungi associated with fruit tree decline syndrome in Ontario, Canada.</title>
        <authorList>
            <person name="Sulman M."/>
            <person name="Ellouze W."/>
            <person name="Ilyukhin E."/>
        </authorList>
    </citation>
    <scope>NUCLEOTIDE SEQUENCE [LARGE SCALE GENOMIC DNA]</scope>
    <source>
        <strain evidence="3 4">M42-189</strain>
    </source>
</reference>
<dbReference type="Proteomes" id="UP001521785">
    <property type="component" value="Unassembled WGS sequence"/>
</dbReference>
<feature type="compositionally biased region" description="Polar residues" evidence="1">
    <location>
        <begin position="455"/>
        <end position="464"/>
    </location>
</feature>
<keyword evidence="4" id="KW-1185">Reference proteome</keyword>
<protein>
    <recommendedName>
        <fullName evidence="2">DUF6603 domain-containing protein</fullName>
    </recommendedName>
</protein>
<feature type="compositionally biased region" description="Basic and acidic residues" evidence="1">
    <location>
        <begin position="1396"/>
        <end position="1428"/>
    </location>
</feature>
<dbReference type="Pfam" id="PF20248">
    <property type="entry name" value="DUF6603"/>
    <property type="match status" value="2"/>
</dbReference>
<feature type="region of interest" description="Disordered" evidence="1">
    <location>
        <begin position="438"/>
        <end position="509"/>
    </location>
</feature>
<feature type="domain" description="DUF6603" evidence="2">
    <location>
        <begin position="1488"/>
        <end position="1585"/>
    </location>
</feature>
<organism evidence="3 4">
    <name type="scientific">Paraconiothyrium brasiliense</name>
    <dbReference type="NCBI Taxonomy" id="300254"/>
    <lineage>
        <taxon>Eukaryota</taxon>
        <taxon>Fungi</taxon>
        <taxon>Dikarya</taxon>
        <taxon>Ascomycota</taxon>
        <taxon>Pezizomycotina</taxon>
        <taxon>Dothideomycetes</taxon>
        <taxon>Pleosporomycetidae</taxon>
        <taxon>Pleosporales</taxon>
        <taxon>Massarineae</taxon>
        <taxon>Didymosphaeriaceae</taxon>
        <taxon>Paraconiothyrium</taxon>
    </lineage>
</organism>
<evidence type="ECO:0000313" key="3">
    <source>
        <dbReference type="EMBL" id="KAL1592601.1"/>
    </source>
</evidence>
<accession>A0ABR3QKB6</accession>
<evidence type="ECO:0000259" key="2">
    <source>
        <dbReference type="Pfam" id="PF20248"/>
    </source>
</evidence>
<evidence type="ECO:0000313" key="4">
    <source>
        <dbReference type="Proteomes" id="UP001521785"/>
    </source>
</evidence>
<feature type="compositionally biased region" description="Basic and acidic residues" evidence="1">
    <location>
        <begin position="1465"/>
        <end position="1480"/>
    </location>
</feature>
<feature type="region of interest" description="Disordered" evidence="1">
    <location>
        <begin position="1395"/>
        <end position="1486"/>
    </location>
</feature>
<gene>
    <name evidence="3" type="ORF">SLS60_011017</name>
</gene>
<dbReference type="Gene3D" id="3.60.15.10">
    <property type="entry name" value="Ribonuclease Z/Hydroxyacylglutathione hydrolase-like"/>
    <property type="match status" value="1"/>
</dbReference>
<name>A0ABR3QKB6_9PLEO</name>
<evidence type="ECO:0000256" key="1">
    <source>
        <dbReference type="SAM" id="MobiDB-lite"/>
    </source>
</evidence>
<proteinExistence type="predicted"/>
<comment type="caution">
    <text evidence="3">The sequence shown here is derived from an EMBL/GenBank/DDBJ whole genome shotgun (WGS) entry which is preliminary data.</text>
</comment>
<feature type="domain" description="DUF6603" evidence="2">
    <location>
        <begin position="1608"/>
        <end position="1778"/>
    </location>
</feature>
<dbReference type="InterPro" id="IPR046538">
    <property type="entry name" value="DUF6603"/>
</dbReference>
<feature type="compositionally biased region" description="Low complexity" evidence="1">
    <location>
        <begin position="442"/>
        <end position="453"/>
    </location>
</feature>
<sequence length="1779" mass="194305">MADSYGVDSLHLNVGDGECTIHLLVKLGPAARKVIVKAVLVDAGAANVSRGDKHALVDALDTIAQRYGSTVLRFDAVVITSWDPDYYGGILDLLRNTVAVETATNPSAVYQIPWLTYDAQGTPLTTFYLPCAPPLSVREFVLDSAGTELVFQYFNGDDKTPVKLERFCHLVYTTEALLGRDLLADSLPPAFLTTAFIASPQALLASNPPASGRPGLYCIAANGRVLGSPSSQKIEKASTALLLLWDNETPQLSHYAAGSVDASIERQLSKSAVIIHTASEALKCWKRYVPGIYSFHVEANTTIHVSWELILMLHAWLGSQDASLATSRPVYSTQYPFYFIKELNEAKALRYKDLTETGQISYDSFLSPGEDDQPFHSKLSDLYKQANGSAELQHLSVWDDYALWVDENHADYTAQDARDWITEQCEYRWAQLSPISARSHEAAGGAPSSKPAPRTFSQFPSSSLAKLRDSKKRSAGRSSVLTSKGAYNLETPAEQPTDDDAPVSGNSKALDQGKKILTKPFPKEITMQVDLARAIRFSQPIQGEGVLDKCIVSSKLIFEGIAGTPFKLGPGATNDFVSSLHSLQLWLKDKPKEGVDIDFDPRDELLHWFVSALGASSMSLSQSNDQRFSSFTLKIGNEQAANAMTFSTKCLDHAFDPVDPATDDRGVKGTPAPAPTPSSLFSKEMAGLLADQNMLVMGLDPYCSAAKAPARTLKVVLADFGLEKMLDSDPAKPLADLQVVLDMENGKRNAVWFDPDGGYRTILRLQYKDDGGSTFETLKGCLSYGPISFHITSVQVVLKKIITSIATSGKTSVVTRPECEISVGGNLDILVPNTKTLSLPMRAALRITDGQLRADVVSDATDVLSDVADRFTTLASGFDLGTKLSSETVKKALTKKLPQLRRISITVDLDENNKFKALSAVSADIEMLLRKGATNDNDGIVVLGTYSWASGQGSKLRGSLWLKPPLNLTADFQSLMPDWEAASQLKSLNEESMGTYLDLKTLVPKLKSAPDGVPTRINEAMIEIGTTGLVFSGVMSSDPPQLDGENPTAYLGRILLRASVSWAKQDLSFNIHLGVDVSLLRCGSDKNEPPSRLIGHVLYKDEAWMLASVIKDFDFSNLYVLLAKKTRVAVSVMLRFVRITYLAVMYKYASKKQGLDMEGVIEIGGLPLTLTFDYGTANVDGGSWRFTVEQGDQMKDKTTKLGSVVDSLMGEEPPELPPFISNMEVGSVGIKGQEVKDTKVKQEGVCIVVSATVKNVDLVFVVYRQANKAGPSNLSINTKYFLKVSLARLPKLNMPLLGEIKQPIDEICFAYIKDLPPKIYKNDVTRQIGLTLTDLTLINVALKPKRLVYQKYKEDNLMTDKDAALAAGSHFTVIGVDLKNQTRVVLDYVFGRPGAAKKEDDKEKDAKKKDDKEKDDTQKDEKKNKPEEIPGTPSKPGEGSKPSEPAKPGGRTKPIKPPADNPAKTPKEDSKEVADNKDGTKQVAPFKSQQGPLTFANIGVHYKVEKDSNTLFIEFDAKCVLGPLGVTLVGFALYIQFGNDTSFNNLKLENVEIGFEGLIIAFDKPPLTLAGAFISTDELTTTLRRGLTTVLTTKAAGKYVKRLVNSIDAPEGARAGDQVLRERALSYSGGVVLRFKVWGFQAAGFYEKRTISYWKVETGQSQSSSQSQSSGQFQALVLAANQDKTDEDSSRFFVFLKAEGPLITLSFATITRITAAFGYNMALRWPRVEEVPTFPFVSMSLPEATPMDQLKSLTTANKDTSWITPKDGHKWLAAGLRVG</sequence>
<dbReference type="EMBL" id="JAKJXO020000020">
    <property type="protein sequence ID" value="KAL1592601.1"/>
    <property type="molecule type" value="Genomic_DNA"/>
</dbReference>